<reference evidence="1 2" key="1">
    <citation type="submission" date="2016-10" db="EMBL/GenBank/DDBJ databases">
        <authorList>
            <person name="Varghese N."/>
            <person name="Submissions S."/>
        </authorList>
    </citation>
    <scope>NUCLEOTIDE SEQUENCE [LARGE SCALE GENOMIC DNA]</scope>
    <source>
        <strain evidence="1 2">DSM 17997</strain>
    </source>
</reference>
<name>A0A1H3RL72_9BACT</name>
<dbReference type="RefSeq" id="WP_019598100.1">
    <property type="nucleotide sequence ID" value="NZ_FNQC01000008.1"/>
</dbReference>
<dbReference type="EMBL" id="FNQC01000008">
    <property type="protein sequence ID" value="SDZ25978.1"/>
    <property type="molecule type" value="Genomic_DNA"/>
</dbReference>
<keyword evidence="2" id="KW-1185">Reference proteome</keyword>
<evidence type="ECO:0000313" key="2">
    <source>
        <dbReference type="Proteomes" id="UP000199663"/>
    </source>
</evidence>
<accession>A0A1H3RL72</accession>
<gene>
    <name evidence="1" type="ORF">SAMN05444412_108170</name>
</gene>
<sequence>MPVYKSDIQFLKSRKIVFGQIQPVFGIADSISARNGYTISKVFSVFDF</sequence>
<protein>
    <submittedName>
        <fullName evidence="1">Uncharacterized protein</fullName>
    </submittedName>
</protein>
<organism evidence="1 2">
    <name type="scientific">Rhodonellum ikkaensis</name>
    <dbReference type="NCBI Taxonomy" id="336829"/>
    <lineage>
        <taxon>Bacteria</taxon>
        <taxon>Pseudomonadati</taxon>
        <taxon>Bacteroidota</taxon>
        <taxon>Cytophagia</taxon>
        <taxon>Cytophagales</taxon>
        <taxon>Cytophagaceae</taxon>
        <taxon>Rhodonellum</taxon>
    </lineage>
</organism>
<comment type="caution">
    <text evidence="1">The sequence shown here is derived from an EMBL/GenBank/DDBJ whole genome shotgun (WGS) entry which is preliminary data.</text>
</comment>
<dbReference type="Proteomes" id="UP000199663">
    <property type="component" value="Unassembled WGS sequence"/>
</dbReference>
<evidence type="ECO:0000313" key="1">
    <source>
        <dbReference type="EMBL" id="SDZ25978.1"/>
    </source>
</evidence>
<proteinExistence type="predicted"/>